<accession>A0ABW5A149</accession>
<keyword evidence="2" id="KW-0012">Acyltransferase</keyword>
<name>A0ABW5A149_9BACL</name>
<proteinExistence type="predicted"/>
<feature type="domain" description="N-acetyltransferase" evidence="3">
    <location>
        <begin position="4"/>
        <end position="160"/>
    </location>
</feature>
<gene>
    <name evidence="4" type="ORF">ACFSOY_15505</name>
</gene>
<dbReference type="Gene3D" id="3.40.630.30">
    <property type="match status" value="1"/>
</dbReference>
<evidence type="ECO:0000256" key="1">
    <source>
        <dbReference type="ARBA" id="ARBA00022679"/>
    </source>
</evidence>
<dbReference type="InterPro" id="IPR050832">
    <property type="entry name" value="Bact_Acetyltransf"/>
</dbReference>
<dbReference type="InterPro" id="IPR016181">
    <property type="entry name" value="Acyl_CoA_acyltransferase"/>
</dbReference>
<sequence length="164" mass="18948">MSEYTIQFGRLEDAELIHALTQDAFSTYKSLPMPSSALQETAAEVRAALDQQNMQVVLCAASQGERVGCVRFSVQQDGLYFSRVAVAREWQGRGIAKRMLAWLERFAEEQGQRRLWCKVRAELPRNIELYRGQGYRIFYEELVERAGERIETLHMEKVIEPSEQ</sequence>
<evidence type="ECO:0000313" key="4">
    <source>
        <dbReference type="EMBL" id="MFD2171376.1"/>
    </source>
</evidence>
<dbReference type="Proteomes" id="UP001597343">
    <property type="component" value="Unassembled WGS sequence"/>
</dbReference>
<dbReference type="InterPro" id="IPR000182">
    <property type="entry name" value="GNAT_dom"/>
</dbReference>
<organism evidence="4 5">
    <name type="scientific">Tumebacillus lipolyticus</name>
    <dbReference type="NCBI Taxonomy" id="1280370"/>
    <lineage>
        <taxon>Bacteria</taxon>
        <taxon>Bacillati</taxon>
        <taxon>Bacillota</taxon>
        <taxon>Bacilli</taxon>
        <taxon>Bacillales</taxon>
        <taxon>Alicyclobacillaceae</taxon>
        <taxon>Tumebacillus</taxon>
    </lineage>
</organism>
<reference evidence="5" key="1">
    <citation type="journal article" date="2019" name="Int. J. Syst. Evol. Microbiol.">
        <title>The Global Catalogue of Microorganisms (GCM) 10K type strain sequencing project: providing services to taxonomists for standard genome sequencing and annotation.</title>
        <authorList>
            <consortium name="The Broad Institute Genomics Platform"/>
            <consortium name="The Broad Institute Genome Sequencing Center for Infectious Disease"/>
            <person name="Wu L."/>
            <person name="Ma J."/>
        </authorList>
    </citation>
    <scope>NUCLEOTIDE SEQUENCE [LARGE SCALE GENOMIC DNA]</scope>
    <source>
        <strain evidence="5">CGMCC 1.13574</strain>
    </source>
</reference>
<evidence type="ECO:0000256" key="2">
    <source>
        <dbReference type="ARBA" id="ARBA00023315"/>
    </source>
</evidence>
<keyword evidence="5" id="KW-1185">Reference proteome</keyword>
<dbReference type="RefSeq" id="WP_386048120.1">
    <property type="nucleotide sequence ID" value="NZ_JBHUIO010000009.1"/>
</dbReference>
<dbReference type="EMBL" id="JBHUIO010000009">
    <property type="protein sequence ID" value="MFD2171376.1"/>
    <property type="molecule type" value="Genomic_DNA"/>
</dbReference>
<comment type="caution">
    <text evidence="4">The sequence shown here is derived from an EMBL/GenBank/DDBJ whole genome shotgun (WGS) entry which is preliminary data.</text>
</comment>
<dbReference type="Pfam" id="PF00583">
    <property type="entry name" value="Acetyltransf_1"/>
    <property type="match status" value="1"/>
</dbReference>
<protein>
    <submittedName>
        <fullName evidence="4">GNAT family N-acetyltransferase</fullName>
    </submittedName>
</protein>
<dbReference type="SUPFAM" id="SSF55729">
    <property type="entry name" value="Acyl-CoA N-acyltransferases (Nat)"/>
    <property type="match status" value="1"/>
</dbReference>
<evidence type="ECO:0000313" key="5">
    <source>
        <dbReference type="Proteomes" id="UP001597343"/>
    </source>
</evidence>
<dbReference type="PANTHER" id="PTHR43877">
    <property type="entry name" value="AMINOALKYLPHOSPHONATE N-ACETYLTRANSFERASE-RELATED-RELATED"/>
    <property type="match status" value="1"/>
</dbReference>
<evidence type="ECO:0000259" key="3">
    <source>
        <dbReference type="PROSITE" id="PS51186"/>
    </source>
</evidence>
<dbReference type="CDD" id="cd04301">
    <property type="entry name" value="NAT_SF"/>
    <property type="match status" value="1"/>
</dbReference>
<keyword evidence="1" id="KW-0808">Transferase</keyword>
<dbReference type="PROSITE" id="PS51186">
    <property type="entry name" value="GNAT"/>
    <property type="match status" value="1"/>
</dbReference>